<proteinExistence type="predicted"/>
<evidence type="ECO:0000256" key="3">
    <source>
        <dbReference type="ARBA" id="ARBA00022722"/>
    </source>
</evidence>
<comment type="cofactor">
    <cofactor evidence="2">
        <name>Mg(2+)</name>
        <dbReference type="ChEBI" id="CHEBI:18420"/>
    </cofactor>
</comment>
<comment type="cofactor">
    <cofactor evidence="1">
        <name>Mn(2+)</name>
        <dbReference type="ChEBI" id="CHEBI:29035"/>
    </cofactor>
</comment>
<comment type="caution">
    <text evidence="10">The sequence shown here is derived from an EMBL/GenBank/DDBJ whole genome shotgun (WGS) entry which is preliminary data.</text>
</comment>
<dbReference type="InterPro" id="IPR005135">
    <property type="entry name" value="Endo/exonuclease/phosphatase"/>
</dbReference>
<keyword evidence="5" id="KW-0227">DNA damage</keyword>
<reference evidence="10 11" key="1">
    <citation type="submission" date="2021-01" db="EMBL/GenBank/DDBJ databases">
        <title>Whole genome shotgun sequence of Asanoa iriomotensis NBRC 100142.</title>
        <authorList>
            <person name="Komaki H."/>
            <person name="Tamura T."/>
        </authorList>
    </citation>
    <scope>NUCLEOTIDE SEQUENCE [LARGE SCALE GENOMIC DNA]</scope>
    <source>
        <strain evidence="10 11">NBRC 100142</strain>
    </source>
</reference>
<name>A0ABQ4CAF0_9ACTN</name>
<feature type="domain" description="Endonuclease/exonuclease/phosphatase" evidence="9">
    <location>
        <begin position="4"/>
        <end position="259"/>
    </location>
</feature>
<evidence type="ECO:0000256" key="8">
    <source>
        <dbReference type="ARBA" id="ARBA00023204"/>
    </source>
</evidence>
<evidence type="ECO:0000256" key="7">
    <source>
        <dbReference type="ARBA" id="ARBA00022842"/>
    </source>
</evidence>
<dbReference type="PANTHER" id="PTHR15822">
    <property type="entry name" value="TRAF AND TNF RECEPTOR-ASSOCIATED PROTEIN"/>
    <property type="match status" value="1"/>
</dbReference>
<evidence type="ECO:0000259" key="9">
    <source>
        <dbReference type="Pfam" id="PF03372"/>
    </source>
</evidence>
<sequence length="268" mass="29352">MRVMTYNIKTGGYDGSRGTRLEAIADVIANEVPDVVALQELRGDSGPWLAKRVGMRMVRARSSWGQPVAVLTNPDWTVLAAGSVARPFHHAAARVVVATLGGPLTVISAHLHPHWGWRRMHEARWLVNAVGNARLALVLGDLNTLDPWTDHHDRLRALPPPYRVRHLRWRPPGREHTDRDVGPVGRVDTRAIAALDAAGMVDVFRAVGEGPPETAPTALGGAEFSGMRLDYLFATPALAEHVRSCRILRTPTADRASDHYPVVADIDI</sequence>
<protein>
    <recommendedName>
        <fullName evidence="9">Endonuclease/exonuclease/phosphatase domain-containing protein</fullName>
    </recommendedName>
</protein>
<dbReference type="Proteomes" id="UP000624325">
    <property type="component" value="Unassembled WGS sequence"/>
</dbReference>
<dbReference type="SUPFAM" id="SSF56219">
    <property type="entry name" value="DNase I-like"/>
    <property type="match status" value="1"/>
</dbReference>
<dbReference type="InterPro" id="IPR051547">
    <property type="entry name" value="TDP2-like"/>
</dbReference>
<evidence type="ECO:0000256" key="2">
    <source>
        <dbReference type="ARBA" id="ARBA00001946"/>
    </source>
</evidence>
<keyword evidence="8" id="KW-0234">DNA repair</keyword>
<dbReference type="PANTHER" id="PTHR15822:SF4">
    <property type="entry name" value="TYROSYL-DNA PHOSPHODIESTERASE 2"/>
    <property type="match status" value="1"/>
</dbReference>
<keyword evidence="11" id="KW-1185">Reference proteome</keyword>
<evidence type="ECO:0000256" key="6">
    <source>
        <dbReference type="ARBA" id="ARBA00022801"/>
    </source>
</evidence>
<dbReference type="InterPro" id="IPR036691">
    <property type="entry name" value="Endo/exonu/phosph_ase_sf"/>
</dbReference>
<dbReference type="Gene3D" id="3.60.10.10">
    <property type="entry name" value="Endonuclease/exonuclease/phosphatase"/>
    <property type="match status" value="1"/>
</dbReference>
<evidence type="ECO:0000256" key="4">
    <source>
        <dbReference type="ARBA" id="ARBA00022723"/>
    </source>
</evidence>
<keyword evidence="3" id="KW-0540">Nuclease</keyword>
<keyword evidence="7" id="KW-0460">Magnesium</keyword>
<evidence type="ECO:0000256" key="1">
    <source>
        <dbReference type="ARBA" id="ARBA00001936"/>
    </source>
</evidence>
<gene>
    <name evidence="10" type="ORF">Air01nite_58380</name>
</gene>
<dbReference type="Pfam" id="PF03372">
    <property type="entry name" value="Exo_endo_phos"/>
    <property type="match status" value="1"/>
</dbReference>
<keyword evidence="6" id="KW-0378">Hydrolase</keyword>
<keyword evidence="4" id="KW-0479">Metal-binding</keyword>
<evidence type="ECO:0000313" key="10">
    <source>
        <dbReference type="EMBL" id="GIF59743.1"/>
    </source>
</evidence>
<accession>A0ABQ4CAF0</accession>
<evidence type="ECO:0000256" key="5">
    <source>
        <dbReference type="ARBA" id="ARBA00022763"/>
    </source>
</evidence>
<evidence type="ECO:0000313" key="11">
    <source>
        <dbReference type="Proteomes" id="UP000624325"/>
    </source>
</evidence>
<dbReference type="EMBL" id="BONC01000053">
    <property type="protein sequence ID" value="GIF59743.1"/>
    <property type="molecule type" value="Genomic_DNA"/>
</dbReference>
<organism evidence="10 11">
    <name type="scientific">Asanoa iriomotensis</name>
    <dbReference type="NCBI Taxonomy" id="234613"/>
    <lineage>
        <taxon>Bacteria</taxon>
        <taxon>Bacillati</taxon>
        <taxon>Actinomycetota</taxon>
        <taxon>Actinomycetes</taxon>
        <taxon>Micromonosporales</taxon>
        <taxon>Micromonosporaceae</taxon>
        <taxon>Asanoa</taxon>
    </lineage>
</organism>